<dbReference type="Proteomes" id="UP000683360">
    <property type="component" value="Unassembled WGS sequence"/>
</dbReference>
<proteinExistence type="predicted"/>
<feature type="transmembrane region" description="Helical" evidence="2">
    <location>
        <begin position="427"/>
        <end position="447"/>
    </location>
</feature>
<dbReference type="PANTHER" id="PTHR35555:SF3">
    <property type="entry name" value="ENDONUCLEASE-REVERSE TRANSCRIPTASE"/>
    <property type="match status" value="1"/>
</dbReference>
<organism evidence="3 4">
    <name type="scientific">Mytilus edulis</name>
    <name type="common">Blue mussel</name>
    <dbReference type="NCBI Taxonomy" id="6550"/>
    <lineage>
        <taxon>Eukaryota</taxon>
        <taxon>Metazoa</taxon>
        <taxon>Spiralia</taxon>
        <taxon>Lophotrochozoa</taxon>
        <taxon>Mollusca</taxon>
        <taxon>Bivalvia</taxon>
        <taxon>Autobranchia</taxon>
        <taxon>Pteriomorphia</taxon>
        <taxon>Mytilida</taxon>
        <taxon>Mytiloidea</taxon>
        <taxon>Mytilidae</taxon>
        <taxon>Mytilinae</taxon>
        <taxon>Mytilus</taxon>
    </lineage>
</organism>
<feature type="transmembrane region" description="Helical" evidence="2">
    <location>
        <begin position="262"/>
        <end position="288"/>
    </location>
</feature>
<feature type="compositionally biased region" description="Basic and acidic residues" evidence="1">
    <location>
        <begin position="66"/>
        <end position="77"/>
    </location>
</feature>
<accession>A0A8S3U631</accession>
<evidence type="ECO:0000256" key="1">
    <source>
        <dbReference type="SAM" id="MobiDB-lite"/>
    </source>
</evidence>
<dbReference type="EMBL" id="CAJPWZ010002500">
    <property type="protein sequence ID" value="CAG2239023.1"/>
    <property type="molecule type" value="Genomic_DNA"/>
</dbReference>
<name>A0A8S3U631_MYTED</name>
<sequence>MTETDTSKSQPVNPYITIDFDAASTASINSIDSLGLKTEVVTNKQDYERTRAGRSRSTNFRNGQGQHDHTTKNVHPDFLDSVEADPTYLSNFLNSDLTEVEPSEKLNHSQKIPGWAWKIVIYVLGVTYSHLEKQSVLSRIIQIVTLLLGLTFSATGMTHEIFDILSNLTNTTLLMGVVTIFLGFIWICLGLYSQKLAAKLFSNRNFVECVRIHSRTFLKVSVAGLFIFLAIVIYGINSYVSFLNFGPNHCDKLKLTRYVCHVMYSSHLAFTLISMMWNVLVGCTLFSVCRTHTVVIRRFISVLDREAKVLELISRENAKKFLRMTSAKSMDFVSLTGQSDSGWFIWDDFGQSGSQYHLLDEQPTAASVDVPQETSAKPRVSIQSEYSVDYEACRENKSTILTNEEILNAYWKISKRMRVTSRYLQRWLGSWIFFVLLWISDYVITWLSHPARIFSILECILPLFMLLLLASAFAEVNGEGQRMIRCICPTEERLKLLQFLTVQPLQMQVFNFALNYNAIVGVVLAFSIAFASRLILDEIK</sequence>
<dbReference type="PANTHER" id="PTHR35555">
    <property type="entry name" value="ENDONUCLEASE-REVERSE TRANSCRIPTASE"/>
    <property type="match status" value="1"/>
</dbReference>
<keyword evidence="2" id="KW-1133">Transmembrane helix</keyword>
<evidence type="ECO:0000256" key="2">
    <source>
        <dbReference type="SAM" id="Phobius"/>
    </source>
</evidence>
<feature type="transmembrane region" description="Helical" evidence="2">
    <location>
        <begin position="174"/>
        <end position="192"/>
    </location>
</feature>
<keyword evidence="4" id="KW-1185">Reference proteome</keyword>
<dbReference type="OrthoDB" id="10022583at2759"/>
<feature type="transmembrane region" description="Helical" evidence="2">
    <location>
        <begin position="143"/>
        <end position="162"/>
    </location>
</feature>
<evidence type="ECO:0000313" key="3">
    <source>
        <dbReference type="EMBL" id="CAG2239023.1"/>
    </source>
</evidence>
<feature type="transmembrane region" description="Helical" evidence="2">
    <location>
        <begin position="453"/>
        <end position="474"/>
    </location>
</feature>
<comment type="caution">
    <text evidence="3">The sequence shown here is derived from an EMBL/GenBank/DDBJ whole genome shotgun (WGS) entry which is preliminary data.</text>
</comment>
<protein>
    <submittedName>
        <fullName evidence="3">Uncharacterized protein</fullName>
    </submittedName>
</protein>
<evidence type="ECO:0000313" key="4">
    <source>
        <dbReference type="Proteomes" id="UP000683360"/>
    </source>
</evidence>
<gene>
    <name evidence="3" type="ORF">MEDL_51415</name>
</gene>
<feature type="region of interest" description="Disordered" evidence="1">
    <location>
        <begin position="45"/>
        <end position="77"/>
    </location>
</feature>
<feature type="transmembrane region" description="Helical" evidence="2">
    <location>
        <begin position="514"/>
        <end position="536"/>
    </location>
</feature>
<keyword evidence="2" id="KW-0472">Membrane</keyword>
<feature type="transmembrane region" description="Helical" evidence="2">
    <location>
        <begin position="220"/>
        <end position="242"/>
    </location>
</feature>
<feature type="compositionally biased region" description="Polar residues" evidence="1">
    <location>
        <begin position="55"/>
        <end position="65"/>
    </location>
</feature>
<reference evidence="3" key="1">
    <citation type="submission" date="2021-03" db="EMBL/GenBank/DDBJ databases">
        <authorList>
            <person name="Bekaert M."/>
        </authorList>
    </citation>
    <scope>NUCLEOTIDE SEQUENCE</scope>
</reference>
<dbReference type="AlphaFoldDB" id="A0A8S3U631"/>
<keyword evidence="2" id="KW-0812">Transmembrane</keyword>